<keyword evidence="4 7" id="KW-1133">Transmembrane helix</keyword>
<dbReference type="CDD" id="cd06173">
    <property type="entry name" value="MFS_MefA_like"/>
    <property type="match status" value="1"/>
</dbReference>
<feature type="transmembrane region" description="Helical" evidence="7">
    <location>
        <begin position="403"/>
        <end position="425"/>
    </location>
</feature>
<comment type="subcellular location">
    <subcellularLocation>
        <location evidence="1">Cell membrane</location>
        <topology evidence="1">Multi-pass membrane protein</topology>
    </subcellularLocation>
</comment>
<dbReference type="AlphaFoldDB" id="A0A6J4HDK3"/>
<feature type="transmembrane region" description="Helical" evidence="7">
    <location>
        <begin position="286"/>
        <end position="306"/>
    </location>
</feature>
<evidence type="ECO:0000256" key="3">
    <source>
        <dbReference type="ARBA" id="ARBA00022692"/>
    </source>
</evidence>
<dbReference type="SUPFAM" id="SSF103473">
    <property type="entry name" value="MFS general substrate transporter"/>
    <property type="match status" value="1"/>
</dbReference>
<dbReference type="Pfam" id="PF07690">
    <property type="entry name" value="MFS_1"/>
    <property type="match status" value="1"/>
</dbReference>
<keyword evidence="3 7" id="KW-0812">Transmembrane</keyword>
<feature type="transmembrane region" description="Helical" evidence="7">
    <location>
        <begin position="313"/>
        <end position="332"/>
    </location>
</feature>
<reference evidence="8" key="1">
    <citation type="submission" date="2020-02" db="EMBL/GenBank/DDBJ databases">
        <authorList>
            <person name="Meier V. D."/>
        </authorList>
    </citation>
    <scope>NUCLEOTIDE SEQUENCE</scope>
    <source>
        <strain evidence="8">AVDCRST_MAG77</strain>
    </source>
</reference>
<feature type="transmembrane region" description="Helical" evidence="7">
    <location>
        <begin position="68"/>
        <end position="88"/>
    </location>
</feature>
<dbReference type="Gene3D" id="1.20.1250.20">
    <property type="entry name" value="MFS general substrate transporter like domains"/>
    <property type="match status" value="1"/>
</dbReference>
<sequence length="428" mass="44240">MEDAGGAGEPKEPGEPGEPGEAEGRERSLLRNGDFLRLWLGQVLSSAGSGVSRLALPLLVLALTGSPAQAGLIAAAQSFPFILLGLPAGALLDRWNRKRVMVLCDGARCLAFGSVPLVWWLGALTMPHLYGVALVHGTALAFFNIAQLAALPRVVPKAQLARAHSLNTASEGVATLASPGVGGLIIAAASTTVAGAALAYLVDAASYAVSVAMLSTIRTPFQGSRTAAPLRHLHLKILEGLHYIWSRPPLRQLWTVNMLHRMCFAPVQLSVVVLATQVLGVDPRGVGLLFSAAGAGGLTASVFTPWLRTRVSVGHSMLGLTACHALGLALVAGAPSPWVAAAGLFVTGVMETMTGIVQVSYRLSVIPDGLQGRVNSSYRFMSFTAVAVGAAAGGMLLEQLGPRVVLLLLASGIALISAGIGLTGARRI</sequence>
<evidence type="ECO:0000313" key="8">
    <source>
        <dbReference type="EMBL" id="CAA9220070.1"/>
    </source>
</evidence>
<dbReference type="EMBL" id="CADCTC010000027">
    <property type="protein sequence ID" value="CAA9220070.1"/>
    <property type="molecule type" value="Genomic_DNA"/>
</dbReference>
<dbReference type="PANTHER" id="PTHR23513:SF6">
    <property type="entry name" value="MAJOR FACILITATOR SUPERFAMILY ASSOCIATED DOMAIN-CONTAINING PROTEIN"/>
    <property type="match status" value="1"/>
</dbReference>
<feature type="transmembrane region" description="Helical" evidence="7">
    <location>
        <begin position="338"/>
        <end position="357"/>
    </location>
</feature>
<organism evidence="8">
    <name type="scientific">uncultured Chloroflexota bacterium</name>
    <dbReference type="NCBI Taxonomy" id="166587"/>
    <lineage>
        <taxon>Bacteria</taxon>
        <taxon>Bacillati</taxon>
        <taxon>Chloroflexota</taxon>
        <taxon>environmental samples</taxon>
    </lineage>
</organism>
<dbReference type="InterPro" id="IPR011701">
    <property type="entry name" value="MFS"/>
</dbReference>
<evidence type="ECO:0000256" key="6">
    <source>
        <dbReference type="SAM" id="MobiDB-lite"/>
    </source>
</evidence>
<protein>
    <recommendedName>
        <fullName evidence="9">Major facilitator superfamily (MFS) profile domain-containing protein</fullName>
    </recommendedName>
</protein>
<proteinExistence type="predicted"/>
<evidence type="ECO:0000256" key="1">
    <source>
        <dbReference type="ARBA" id="ARBA00004651"/>
    </source>
</evidence>
<evidence type="ECO:0000256" key="5">
    <source>
        <dbReference type="ARBA" id="ARBA00023136"/>
    </source>
</evidence>
<evidence type="ECO:0008006" key="9">
    <source>
        <dbReference type="Google" id="ProtNLM"/>
    </source>
</evidence>
<evidence type="ECO:0000256" key="4">
    <source>
        <dbReference type="ARBA" id="ARBA00022989"/>
    </source>
</evidence>
<feature type="region of interest" description="Disordered" evidence="6">
    <location>
        <begin position="1"/>
        <end position="26"/>
    </location>
</feature>
<feature type="transmembrane region" description="Helical" evidence="7">
    <location>
        <begin position="378"/>
        <end position="397"/>
    </location>
</feature>
<name>A0A6J4HDK3_9CHLR</name>
<accession>A0A6J4HDK3</accession>
<evidence type="ECO:0000256" key="7">
    <source>
        <dbReference type="SAM" id="Phobius"/>
    </source>
</evidence>
<feature type="transmembrane region" description="Helical" evidence="7">
    <location>
        <begin position="259"/>
        <end position="280"/>
    </location>
</feature>
<dbReference type="InterPro" id="IPR036259">
    <property type="entry name" value="MFS_trans_sf"/>
</dbReference>
<gene>
    <name evidence="8" type="ORF">AVDCRST_MAG77-428</name>
</gene>
<feature type="transmembrane region" description="Helical" evidence="7">
    <location>
        <begin position="172"/>
        <end position="191"/>
    </location>
</feature>
<dbReference type="PANTHER" id="PTHR23513">
    <property type="entry name" value="INTEGRAL MEMBRANE EFFLUX PROTEIN-RELATED"/>
    <property type="match status" value="1"/>
</dbReference>
<dbReference type="GO" id="GO:0022857">
    <property type="term" value="F:transmembrane transporter activity"/>
    <property type="evidence" value="ECO:0007669"/>
    <property type="project" value="InterPro"/>
</dbReference>
<keyword evidence="5 7" id="KW-0472">Membrane</keyword>
<dbReference type="GO" id="GO:0005886">
    <property type="term" value="C:plasma membrane"/>
    <property type="evidence" value="ECO:0007669"/>
    <property type="project" value="UniProtKB-SubCell"/>
</dbReference>
<keyword evidence="2" id="KW-1003">Cell membrane</keyword>
<evidence type="ECO:0000256" key="2">
    <source>
        <dbReference type="ARBA" id="ARBA00022475"/>
    </source>
</evidence>